<evidence type="ECO:0000256" key="11">
    <source>
        <dbReference type="RuleBase" id="RU000639"/>
    </source>
</evidence>
<comment type="caution">
    <text evidence="14">The sequence shown here is derived from an EMBL/GenBank/DDBJ whole genome shotgun (WGS) entry which is preliminary data.</text>
</comment>
<dbReference type="InterPro" id="IPR000740">
    <property type="entry name" value="GrpE"/>
</dbReference>
<comment type="subcellular location">
    <subcellularLocation>
        <location evidence="1 10">Cytoplasm</location>
    </subcellularLocation>
</comment>
<dbReference type="PROSITE" id="PS01071">
    <property type="entry name" value="GRPE"/>
    <property type="match status" value="1"/>
</dbReference>
<feature type="compositionally biased region" description="Acidic residues" evidence="13">
    <location>
        <begin position="50"/>
        <end position="59"/>
    </location>
</feature>
<evidence type="ECO:0000256" key="2">
    <source>
        <dbReference type="ARBA" id="ARBA00009054"/>
    </source>
</evidence>
<evidence type="ECO:0000256" key="9">
    <source>
        <dbReference type="ARBA" id="ARBA00076414"/>
    </source>
</evidence>
<sequence length="208" mass="22302">MSEEEVNRSDEASADASAAASAPGNADSEASTATADSASNADSASAASEAEQEIADDPLEGAMNAISDLEDQLKRAQASLYNTEQEYNNYVKRTKTEFQRHRDNGVLKVVEALLPVLDDVELARSHDDLDGGATSLIAEKFEKTLFSNFGVSRYGAVGDPFDPEVHEALMHETSADVETEQVKALIQPGYKLGDRVIRPARVAVVSPE</sequence>
<dbReference type="Proteomes" id="UP000009888">
    <property type="component" value="Unassembled WGS sequence"/>
</dbReference>
<dbReference type="GO" id="GO:0051082">
    <property type="term" value="F:unfolded protein binding"/>
    <property type="evidence" value="ECO:0007669"/>
    <property type="project" value="TreeGrafter"/>
</dbReference>
<dbReference type="InterPro" id="IPR013805">
    <property type="entry name" value="GrpE_CC"/>
</dbReference>
<evidence type="ECO:0000256" key="12">
    <source>
        <dbReference type="RuleBase" id="RU004478"/>
    </source>
</evidence>
<evidence type="ECO:0000256" key="8">
    <source>
        <dbReference type="ARBA" id="ARBA00072274"/>
    </source>
</evidence>
<feature type="region of interest" description="Disordered" evidence="13">
    <location>
        <begin position="1"/>
        <end position="66"/>
    </location>
</feature>
<feature type="compositionally biased region" description="Low complexity" evidence="13">
    <location>
        <begin position="14"/>
        <end position="49"/>
    </location>
</feature>
<dbReference type="GO" id="GO:0051087">
    <property type="term" value="F:protein-folding chaperone binding"/>
    <property type="evidence" value="ECO:0007669"/>
    <property type="project" value="InterPro"/>
</dbReference>
<proteinExistence type="inferred from homology"/>
<comment type="subunit">
    <text evidence="3 10">Homodimer.</text>
</comment>
<dbReference type="Gene3D" id="3.90.20.20">
    <property type="match status" value="1"/>
</dbReference>
<dbReference type="PATRIC" id="fig|883066.3.peg.508"/>
<evidence type="ECO:0000256" key="1">
    <source>
        <dbReference type="ARBA" id="ARBA00004496"/>
    </source>
</evidence>
<evidence type="ECO:0000256" key="3">
    <source>
        <dbReference type="ARBA" id="ARBA00011738"/>
    </source>
</evidence>
<dbReference type="GO" id="GO:0006457">
    <property type="term" value="P:protein folding"/>
    <property type="evidence" value="ECO:0007669"/>
    <property type="project" value="InterPro"/>
</dbReference>
<dbReference type="PANTHER" id="PTHR21237">
    <property type="entry name" value="GRPE PROTEIN"/>
    <property type="match status" value="1"/>
</dbReference>
<dbReference type="GO" id="GO:0000774">
    <property type="term" value="F:adenyl-nucleotide exchange factor activity"/>
    <property type="evidence" value="ECO:0007669"/>
    <property type="project" value="InterPro"/>
</dbReference>
<dbReference type="PANTHER" id="PTHR21237:SF23">
    <property type="entry name" value="GRPE PROTEIN HOMOLOG, MITOCHONDRIAL"/>
    <property type="match status" value="1"/>
</dbReference>
<evidence type="ECO:0000256" key="13">
    <source>
        <dbReference type="SAM" id="MobiDB-lite"/>
    </source>
</evidence>
<evidence type="ECO:0000313" key="14">
    <source>
        <dbReference type="EMBL" id="EKU95700.1"/>
    </source>
</evidence>
<dbReference type="SUPFAM" id="SSF58014">
    <property type="entry name" value="Coiled-coil domain of nucleotide exchange factor GrpE"/>
    <property type="match status" value="1"/>
</dbReference>
<dbReference type="EMBL" id="AGWL01000002">
    <property type="protein sequence ID" value="EKU95700.1"/>
    <property type="molecule type" value="Genomic_DNA"/>
</dbReference>
<evidence type="ECO:0000256" key="7">
    <source>
        <dbReference type="ARBA" id="ARBA00053401"/>
    </source>
</evidence>
<keyword evidence="5 10" id="KW-0346">Stress response</keyword>
<dbReference type="STRING" id="202789.GCA_001457435_01647"/>
<dbReference type="HOGENOM" id="CLU_057217_4_0_11"/>
<feature type="compositionally biased region" description="Basic and acidic residues" evidence="13">
    <location>
        <begin position="1"/>
        <end position="11"/>
    </location>
</feature>
<dbReference type="PRINTS" id="PR00773">
    <property type="entry name" value="GRPEPROTEIN"/>
</dbReference>
<dbReference type="eggNOG" id="COG0576">
    <property type="taxonomic scope" value="Bacteria"/>
</dbReference>
<dbReference type="InterPro" id="IPR009012">
    <property type="entry name" value="GrpE_head"/>
</dbReference>
<dbReference type="HAMAP" id="MF_01151">
    <property type="entry name" value="GrpE"/>
    <property type="match status" value="1"/>
</dbReference>
<evidence type="ECO:0000313" key="15">
    <source>
        <dbReference type="Proteomes" id="UP000009888"/>
    </source>
</evidence>
<evidence type="ECO:0000256" key="10">
    <source>
        <dbReference type="HAMAP-Rule" id="MF_01151"/>
    </source>
</evidence>
<dbReference type="GO" id="GO:0042803">
    <property type="term" value="F:protein homodimerization activity"/>
    <property type="evidence" value="ECO:0007669"/>
    <property type="project" value="InterPro"/>
</dbReference>
<keyword evidence="4 10" id="KW-0963">Cytoplasm</keyword>
<protein>
    <recommendedName>
        <fullName evidence="8 10">Protein GrpE</fullName>
    </recommendedName>
    <alternativeName>
        <fullName evidence="9 10">HSP-70 cofactor</fullName>
    </alternativeName>
</protein>
<dbReference type="RefSeq" id="WP_007000704.1">
    <property type="nucleotide sequence ID" value="NZ_JH992955.1"/>
</dbReference>
<comment type="function">
    <text evidence="7 10 11">Participates actively in the response to hyperosmotic and heat shock by preventing the aggregation of stress-denatured proteins, in association with DnaK and GrpE. It is the nucleotide exchange factor for DnaK and may function as a thermosensor. Unfolded proteins bind initially to DnaJ; upon interaction with the DnaJ-bound protein, DnaK hydrolyzes its bound ATP, resulting in the formation of a stable complex. GrpE releases ADP from DnaK; ATP binding to DnaK triggers the release of the substrate protein, thus completing the reaction cycle. Several rounds of ATP-dependent interactions between DnaJ, DnaK and GrpE are required for fully efficient folding.</text>
</comment>
<evidence type="ECO:0000256" key="5">
    <source>
        <dbReference type="ARBA" id="ARBA00023016"/>
    </source>
</evidence>
<reference evidence="14 15" key="1">
    <citation type="submission" date="2012-09" db="EMBL/GenBank/DDBJ databases">
        <title>The Genome Sequence of Actinobaculum massiliae ACS-171-V-COL2.</title>
        <authorList>
            <consortium name="The Broad Institute Genome Sequencing Platform"/>
            <person name="Earl A."/>
            <person name="Ward D."/>
            <person name="Feldgarden M."/>
            <person name="Gevers D."/>
            <person name="Saerens B."/>
            <person name="Vaneechoutte M."/>
            <person name="Walker B."/>
            <person name="Young S.K."/>
            <person name="Zeng Q."/>
            <person name="Gargeya S."/>
            <person name="Fitzgerald M."/>
            <person name="Haas B."/>
            <person name="Abouelleil A."/>
            <person name="Alvarado L."/>
            <person name="Arachchi H.M."/>
            <person name="Berlin A."/>
            <person name="Chapman S.B."/>
            <person name="Goldberg J."/>
            <person name="Griggs A."/>
            <person name="Gujja S."/>
            <person name="Hansen M."/>
            <person name="Howarth C."/>
            <person name="Imamovic A."/>
            <person name="Larimer J."/>
            <person name="McCowen C."/>
            <person name="Montmayeur A."/>
            <person name="Murphy C."/>
            <person name="Neiman D."/>
            <person name="Pearson M."/>
            <person name="Priest M."/>
            <person name="Roberts A."/>
            <person name="Saif S."/>
            <person name="Shea T."/>
            <person name="Sisk P."/>
            <person name="Sykes S."/>
            <person name="Wortman J."/>
            <person name="Nusbaum C."/>
            <person name="Birren B."/>
        </authorList>
    </citation>
    <scope>NUCLEOTIDE SEQUENCE [LARGE SCALE GENOMIC DNA]</scope>
    <source>
        <strain evidence="15">ACS-171-V-Col2</strain>
    </source>
</reference>
<dbReference type="SUPFAM" id="SSF51064">
    <property type="entry name" value="Head domain of nucleotide exchange factor GrpE"/>
    <property type="match status" value="1"/>
</dbReference>
<keyword evidence="15" id="KW-1185">Reference proteome</keyword>
<dbReference type="GO" id="GO:0005737">
    <property type="term" value="C:cytoplasm"/>
    <property type="evidence" value="ECO:0007669"/>
    <property type="project" value="UniProtKB-SubCell"/>
</dbReference>
<evidence type="ECO:0000256" key="4">
    <source>
        <dbReference type="ARBA" id="ARBA00022490"/>
    </source>
</evidence>
<keyword evidence="6 10" id="KW-0143">Chaperone</keyword>
<dbReference type="CDD" id="cd00446">
    <property type="entry name" value="GrpE"/>
    <property type="match status" value="1"/>
</dbReference>
<dbReference type="FunFam" id="2.30.22.10:FF:000001">
    <property type="entry name" value="Protein GrpE"/>
    <property type="match status" value="1"/>
</dbReference>
<dbReference type="AlphaFoldDB" id="K9F2K0"/>
<dbReference type="Pfam" id="PF01025">
    <property type="entry name" value="GrpE"/>
    <property type="match status" value="1"/>
</dbReference>
<evidence type="ECO:0000256" key="6">
    <source>
        <dbReference type="ARBA" id="ARBA00023186"/>
    </source>
</evidence>
<gene>
    <name evidence="10" type="primary">grpE</name>
    <name evidence="14" type="ORF">HMPREF9233_00487</name>
</gene>
<accession>K9F2K0</accession>
<name>K9F2K0_9ACTO</name>
<organism evidence="14 15">
    <name type="scientific">Actinobaculum massiliense ACS-171-V-Col2</name>
    <dbReference type="NCBI Taxonomy" id="883066"/>
    <lineage>
        <taxon>Bacteria</taxon>
        <taxon>Bacillati</taxon>
        <taxon>Actinomycetota</taxon>
        <taxon>Actinomycetes</taxon>
        <taxon>Actinomycetales</taxon>
        <taxon>Actinomycetaceae</taxon>
        <taxon>Actinobaculum</taxon>
    </lineage>
</organism>
<dbReference type="Gene3D" id="2.30.22.10">
    <property type="entry name" value="Head domain of nucleotide exchange factor GrpE"/>
    <property type="match status" value="1"/>
</dbReference>
<comment type="similarity">
    <text evidence="2 10 12">Belongs to the GrpE family.</text>
</comment>